<sequence>MGQSVRENRLFFVSVCLHINGGSVTFAGRGQVASFLTSE</sequence>
<organism evidence="1 2">
    <name type="scientific">Bacteroides intestinalis DSM 17393</name>
    <dbReference type="NCBI Taxonomy" id="471870"/>
    <lineage>
        <taxon>Bacteria</taxon>
        <taxon>Pseudomonadati</taxon>
        <taxon>Bacteroidota</taxon>
        <taxon>Bacteroidia</taxon>
        <taxon>Bacteroidales</taxon>
        <taxon>Bacteroidaceae</taxon>
        <taxon>Bacteroides</taxon>
    </lineage>
</organism>
<gene>
    <name evidence="1" type="ORF">BACINT_02889</name>
</gene>
<reference evidence="1 2" key="1">
    <citation type="submission" date="2008-04" db="EMBL/GenBank/DDBJ databases">
        <title>Draft genome sequence of Bacteroides intestinalis (DSM 17393).</title>
        <authorList>
            <person name="Sudarsanam P."/>
            <person name="Ley R."/>
            <person name="Guruge J."/>
            <person name="Turnbaugh P.J."/>
            <person name="Mahowald M."/>
            <person name="Liep D."/>
            <person name="Gordon J."/>
        </authorList>
    </citation>
    <scope>NUCLEOTIDE SEQUENCE [LARGE SCALE GENOMIC DNA]</scope>
    <source>
        <strain evidence="1 2">DSM 17393</strain>
    </source>
</reference>
<comment type="caution">
    <text evidence="1">The sequence shown here is derived from an EMBL/GenBank/DDBJ whole genome shotgun (WGS) entry which is preliminary data.</text>
</comment>
<protein>
    <submittedName>
        <fullName evidence="1">Uncharacterized protein</fullName>
    </submittedName>
</protein>
<evidence type="ECO:0000313" key="1">
    <source>
        <dbReference type="EMBL" id="EDV03763.1"/>
    </source>
</evidence>
<reference evidence="1 2" key="2">
    <citation type="submission" date="2008-04" db="EMBL/GenBank/DDBJ databases">
        <authorList>
            <person name="Fulton L."/>
            <person name="Clifton S."/>
            <person name="Fulton B."/>
            <person name="Xu J."/>
            <person name="Minx P."/>
            <person name="Pepin K.H."/>
            <person name="Johnson M."/>
            <person name="Thiruvilangam P."/>
            <person name="Bhonagiri V."/>
            <person name="Nash W.E."/>
            <person name="Mardis E.R."/>
            <person name="Wilson R.K."/>
        </authorList>
    </citation>
    <scope>NUCLEOTIDE SEQUENCE [LARGE SCALE GENOMIC DNA]</scope>
    <source>
        <strain evidence="1 2">DSM 17393</strain>
    </source>
</reference>
<evidence type="ECO:0000313" key="2">
    <source>
        <dbReference type="Proteomes" id="UP000004596"/>
    </source>
</evidence>
<dbReference type="Proteomes" id="UP000004596">
    <property type="component" value="Unassembled WGS sequence"/>
</dbReference>
<accession>B3CGU1</accession>
<proteinExistence type="predicted"/>
<dbReference type="STRING" id="471870.BACINT_02889"/>
<name>B3CGU1_9BACE</name>
<dbReference type="AlphaFoldDB" id="B3CGU1"/>
<dbReference type="EMBL" id="ABJL02000008">
    <property type="protein sequence ID" value="EDV03763.1"/>
    <property type="molecule type" value="Genomic_DNA"/>
</dbReference>